<comment type="caution">
    <text evidence="2">The sequence shown here is derived from an EMBL/GenBank/DDBJ whole genome shotgun (WGS) entry which is preliminary data.</text>
</comment>
<evidence type="ECO:0000313" key="2">
    <source>
        <dbReference type="EMBL" id="KAL2522843.1"/>
    </source>
</evidence>
<reference evidence="3" key="1">
    <citation type="submission" date="2024-07" db="EMBL/GenBank/DDBJ databases">
        <title>Two chromosome-level genome assemblies of Korean endemic species Abeliophyllum distichum and Forsythia ovata (Oleaceae).</title>
        <authorList>
            <person name="Jang H."/>
        </authorList>
    </citation>
    <scope>NUCLEOTIDE SEQUENCE [LARGE SCALE GENOMIC DNA]</scope>
</reference>
<protein>
    <submittedName>
        <fullName evidence="2">Protein SLOW WALKER 1</fullName>
    </submittedName>
</protein>
<name>A0ABD1UEB6_9LAMI</name>
<keyword evidence="3" id="KW-1185">Reference proteome</keyword>
<sequence>MPHPPDAEESKRNSLPPITTPNHSSTTKHTHYTHHLSFSSIRNPSTGNPSNTHYTLFPIAHHDFTVTHSANITIFSGKTLEPKTTIASAFVDSATFVAFRCDGKLLAVGYLTGTELHMGSTPVEDGGFKYKIGSDGGEIGEL</sequence>
<accession>A0ABD1UEB6</accession>
<dbReference type="EMBL" id="JBFOLJ010000007">
    <property type="protein sequence ID" value="KAL2522843.1"/>
    <property type="molecule type" value="Genomic_DNA"/>
</dbReference>
<evidence type="ECO:0000256" key="1">
    <source>
        <dbReference type="SAM" id="MobiDB-lite"/>
    </source>
</evidence>
<feature type="region of interest" description="Disordered" evidence="1">
    <location>
        <begin position="1"/>
        <end position="33"/>
    </location>
</feature>
<gene>
    <name evidence="2" type="ORF">Fot_26766</name>
</gene>
<dbReference type="AlphaFoldDB" id="A0ABD1UEB6"/>
<dbReference type="Proteomes" id="UP001604277">
    <property type="component" value="Unassembled WGS sequence"/>
</dbReference>
<organism evidence="2 3">
    <name type="scientific">Forsythia ovata</name>
    <dbReference type="NCBI Taxonomy" id="205694"/>
    <lineage>
        <taxon>Eukaryota</taxon>
        <taxon>Viridiplantae</taxon>
        <taxon>Streptophyta</taxon>
        <taxon>Embryophyta</taxon>
        <taxon>Tracheophyta</taxon>
        <taxon>Spermatophyta</taxon>
        <taxon>Magnoliopsida</taxon>
        <taxon>eudicotyledons</taxon>
        <taxon>Gunneridae</taxon>
        <taxon>Pentapetalae</taxon>
        <taxon>asterids</taxon>
        <taxon>lamiids</taxon>
        <taxon>Lamiales</taxon>
        <taxon>Oleaceae</taxon>
        <taxon>Forsythieae</taxon>
        <taxon>Forsythia</taxon>
    </lineage>
</organism>
<feature type="compositionally biased region" description="Basic and acidic residues" evidence="1">
    <location>
        <begin position="1"/>
        <end position="12"/>
    </location>
</feature>
<evidence type="ECO:0000313" key="3">
    <source>
        <dbReference type="Proteomes" id="UP001604277"/>
    </source>
</evidence>
<proteinExistence type="predicted"/>